<sequence>MNDERRSLPHFRALRLQRLRDRLGPAVDRREPHLYVLTNRFDWRFRCAPSRFVIRRTVTMAHPRTRKRLAITTAGPMTGVGKLQVQTAD</sequence>
<organism evidence="1 2">
    <name type="scientific">Catenulispora subtropica</name>
    <dbReference type="NCBI Taxonomy" id="450798"/>
    <lineage>
        <taxon>Bacteria</taxon>
        <taxon>Bacillati</taxon>
        <taxon>Actinomycetota</taxon>
        <taxon>Actinomycetes</taxon>
        <taxon>Catenulisporales</taxon>
        <taxon>Catenulisporaceae</taxon>
        <taxon>Catenulispora</taxon>
    </lineage>
</organism>
<gene>
    <name evidence="1" type="ORF">GCM10009838_27880</name>
</gene>
<dbReference type="EMBL" id="BAAAQM010000013">
    <property type="protein sequence ID" value="GAA1967926.1"/>
    <property type="molecule type" value="Genomic_DNA"/>
</dbReference>
<protein>
    <submittedName>
        <fullName evidence="1">Uncharacterized protein</fullName>
    </submittedName>
</protein>
<comment type="caution">
    <text evidence="1">The sequence shown here is derived from an EMBL/GenBank/DDBJ whole genome shotgun (WGS) entry which is preliminary data.</text>
</comment>
<reference evidence="2" key="1">
    <citation type="journal article" date="2019" name="Int. J. Syst. Evol. Microbiol.">
        <title>The Global Catalogue of Microorganisms (GCM) 10K type strain sequencing project: providing services to taxonomists for standard genome sequencing and annotation.</title>
        <authorList>
            <consortium name="The Broad Institute Genomics Platform"/>
            <consortium name="The Broad Institute Genome Sequencing Center for Infectious Disease"/>
            <person name="Wu L."/>
            <person name="Ma J."/>
        </authorList>
    </citation>
    <scope>NUCLEOTIDE SEQUENCE [LARGE SCALE GENOMIC DNA]</scope>
    <source>
        <strain evidence="2">JCM 16013</strain>
    </source>
</reference>
<accession>A0ABP5CS57</accession>
<name>A0ABP5CS57_9ACTN</name>
<evidence type="ECO:0000313" key="2">
    <source>
        <dbReference type="Proteomes" id="UP001499854"/>
    </source>
</evidence>
<keyword evidence="2" id="KW-1185">Reference proteome</keyword>
<proteinExistence type="predicted"/>
<evidence type="ECO:0000313" key="1">
    <source>
        <dbReference type="EMBL" id="GAA1967926.1"/>
    </source>
</evidence>
<dbReference type="Proteomes" id="UP001499854">
    <property type="component" value="Unassembled WGS sequence"/>
</dbReference>